<evidence type="ECO:0000313" key="1">
    <source>
        <dbReference type="EMBL" id="ORX84510.1"/>
    </source>
</evidence>
<keyword evidence="2" id="KW-1185">Reference proteome</keyword>
<comment type="caution">
    <text evidence="1">The sequence shown here is derived from an EMBL/GenBank/DDBJ whole genome shotgun (WGS) entry which is preliminary data.</text>
</comment>
<proteinExistence type="predicted"/>
<protein>
    <submittedName>
        <fullName evidence="1">Uncharacterized protein</fullName>
    </submittedName>
</protein>
<organism evidence="1 2">
    <name type="scientific">Basidiobolus meristosporus CBS 931.73</name>
    <dbReference type="NCBI Taxonomy" id="1314790"/>
    <lineage>
        <taxon>Eukaryota</taxon>
        <taxon>Fungi</taxon>
        <taxon>Fungi incertae sedis</taxon>
        <taxon>Zoopagomycota</taxon>
        <taxon>Entomophthoromycotina</taxon>
        <taxon>Basidiobolomycetes</taxon>
        <taxon>Basidiobolales</taxon>
        <taxon>Basidiobolaceae</taxon>
        <taxon>Basidiobolus</taxon>
    </lineage>
</organism>
<sequence>MNSVPNRNKQPELFEISQSPNGMFEDVPLRLAQFQDALHSWNNRLPLEYRYDAFRNVCRDPAQAAENPHTSAHIHILKLIHLGYLKSWLHVHHIRVTLHWNTEDMGIVKGCLETAEALTSIVRSLPDNELVDEPVTLSNCILACSVLVTFIEYILHSMTRKLNPAEYSTRLGSVEKWQLAMQAKRHINTIHDRFSSIVTVWRYSTLDLSRLAEIRAIAQHRCTQIHAQIMALPLSSLQGKSIPNPLELRNVAIPSDLDTIYHECDSIKEVPNSGLVLPDNQGA</sequence>
<dbReference type="Proteomes" id="UP000193498">
    <property type="component" value="Unassembled WGS sequence"/>
</dbReference>
<gene>
    <name evidence="1" type="ORF">K493DRAFT_320097</name>
</gene>
<dbReference type="AlphaFoldDB" id="A0A1Y1XFH6"/>
<dbReference type="InParanoid" id="A0A1Y1XFH6"/>
<accession>A0A1Y1XFH6</accession>
<evidence type="ECO:0000313" key="2">
    <source>
        <dbReference type="Proteomes" id="UP000193498"/>
    </source>
</evidence>
<reference evidence="1 2" key="1">
    <citation type="submission" date="2016-07" db="EMBL/GenBank/DDBJ databases">
        <title>Pervasive Adenine N6-methylation of Active Genes in Fungi.</title>
        <authorList>
            <consortium name="DOE Joint Genome Institute"/>
            <person name="Mondo S.J."/>
            <person name="Dannebaum R.O."/>
            <person name="Kuo R.C."/>
            <person name="Labutti K."/>
            <person name="Haridas S."/>
            <person name="Kuo A."/>
            <person name="Salamov A."/>
            <person name="Ahrendt S.R."/>
            <person name="Lipzen A."/>
            <person name="Sullivan W."/>
            <person name="Andreopoulos W.B."/>
            <person name="Clum A."/>
            <person name="Lindquist E."/>
            <person name="Daum C."/>
            <person name="Ramamoorthy G.K."/>
            <person name="Gryganskyi A."/>
            <person name="Culley D."/>
            <person name="Magnuson J.K."/>
            <person name="James T.Y."/>
            <person name="O'Malley M.A."/>
            <person name="Stajich J.E."/>
            <person name="Spatafora J.W."/>
            <person name="Visel A."/>
            <person name="Grigoriev I.V."/>
        </authorList>
    </citation>
    <scope>NUCLEOTIDE SEQUENCE [LARGE SCALE GENOMIC DNA]</scope>
    <source>
        <strain evidence="1 2">CBS 931.73</strain>
    </source>
</reference>
<name>A0A1Y1XFH6_9FUNG</name>
<dbReference type="EMBL" id="MCFE01000609">
    <property type="protein sequence ID" value="ORX84510.1"/>
    <property type="molecule type" value="Genomic_DNA"/>
</dbReference>